<evidence type="ECO:0000313" key="3">
    <source>
        <dbReference type="Proteomes" id="UP001216579"/>
    </source>
</evidence>
<feature type="compositionally biased region" description="Basic and acidic residues" evidence="1">
    <location>
        <begin position="7"/>
        <end position="20"/>
    </location>
</feature>
<feature type="region of interest" description="Disordered" evidence="1">
    <location>
        <begin position="1"/>
        <end position="63"/>
    </location>
</feature>
<evidence type="ECO:0000313" key="2">
    <source>
        <dbReference type="EMBL" id="MDF3288022.1"/>
    </source>
</evidence>
<proteinExistence type="predicted"/>
<comment type="caution">
    <text evidence="2">The sequence shown here is derived from an EMBL/GenBank/DDBJ whole genome shotgun (WGS) entry which is preliminary data.</text>
</comment>
<dbReference type="Proteomes" id="UP001216579">
    <property type="component" value="Unassembled WGS sequence"/>
</dbReference>
<gene>
    <name evidence="2" type="ORF">P3G67_01995</name>
</gene>
<reference evidence="2 3" key="1">
    <citation type="submission" date="2023-03" db="EMBL/GenBank/DDBJ databases">
        <title>Draft genome sequence of Streptomyces sp. RB6PN23 isolated from peat swamp forest in Thailand.</title>
        <authorList>
            <person name="Klaysubun C."/>
            <person name="Duangmal K."/>
        </authorList>
    </citation>
    <scope>NUCLEOTIDE SEQUENCE [LARGE SCALE GENOMIC DNA]</scope>
    <source>
        <strain evidence="2 3">RB6PN23</strain>
    </source>
</reference>
<accession>A0ABT5ZDW5</accession>
<name>A0ABT5ZDW5_9ACTN</name>
<dbReference type="RefSeq" id="WP_276091877.1">
    <property type="nucleotide sequence ID" value="NZ_JARJBC010000001.1"/>
</dbReference>
<sequence length="88" mass="9713">MPLHGGFGRDRRVGELRGERPVFIPPRPRPRRPGTRLRGLSNHRGSERVGFSGKGRADTAPRPLRAYGTITALAAWRPGGHLPSRTAR</sequence>
<organism evidence="2 3">
    <name type="scientific">Streptomyces silvisoli</name>
    <dbReference type="NCBI Taxonomy" id="3034235"/>
    <lineage>
        <taxon>Bacteria</taxon>
        <taxon>Bacillati</taxon>
        <taxon>Actinomycetota</taxon>
        <taxon>Actinomycetes</taxon>
        <taxon>Kitasatosporales</taxon>
        <taxon>Streptomycetaceae</taxon>
        <taxon>Streptomyces</taxon>
    </lineage>
</organism>
<evidence type="ECO:0000256" key="1">
    <source>
        <dbReference type="SAM" id="MobiDB-lite"/>
    </source>
</evidence>
<keyword evidence="3" id="KW-1185">Reference proteome</keyword>
<protein>
    <submittedName>
        <fullName evidence="2">Uncharacterized protein</fullName>
    </submittedName>
</protein>
<dbReference type="EMBL" id="JARJBC010000001">
    <property type="protein sequence ID" value="MDF3288022.1"/>
    <property type="molecule type" value="Genomic_DNA"/>
</dbReference>